<organism evidence="1 2">
    <name type="scientific">Mycobacterium botniense</name>
    <dbReference type="NCBI Taxonomy" id="84962"/>
    <lineage>
        <taxon>Bacteria</taxon>
        <taxon>Bacillati</taxon>
        <taxon>Actinomycetota</taxon>
        <taxon>Actinomycetes</taxon>
        <taxon>Mycobacteriales</taxon>
        <taxon>Mycobacteriaceae</taxon>
        <taxon>Mycobacterium</taxon>
    </lineage>
</organism>
<keyword evidence="2" id="KW-1185">Reference proteome</keyword>
<evidence type="ECO:0000313" key="1">
    <source>
        <dbReference type="EMBL" id="GFG74662.1"/>
    </source>
</evidence>
<dbReference type="Proteomes" id="UP000465361">
    <property type="component" value="Unassembled WGS sequence"/>
</dbReference>
<sequence length="58" mass="6622">MVTVSKANWEIDGEIRQRTYSADPVRLSRRGAVELLHQLAAHNYTTETNPRPNGMVRD</sequence>
<name>A0A7I9XXY9_9MYCO</name>
<protein>
    <submittedName>
        <fullName evidence="1">Uncharacterized protein</fullName>
    </submittedName>
</protein>
<gene>
    <name evidence="1" type="ORF">MBOT_20270</name>
</gene>
<reference evidence="1 2" key="1">
    <citation type="journal article" date="2019" name="Emerg. Microbes Infect.">
        <title>Comprehensive subspecies identification of 175 nontuberculous mycobacteria species based on 7547 genomic profiles.</title>
        <authorList>
            <person name="Matsumoto Y."/>
            <person name="Kinjo T."/>
            <person name="Motooka D."/>
            <person name="Nabeya D."/>
            <person name="Jung N."/>
            <person name="Uechi K."/>
            <person name="Horii T."/>
            <person name="Iida T."/>
            <person name="Fujita J."/>
            <person name="Nakamura S."/>
        </authorList>
    </citation>
    <scope>NUCLEOTIDE SEQUENCE [LARGE SCALE GENOMIC DNA]</scope>
    <source>
        <strain evidence="1 2">JCM 17322</strain>
    </source>
</reference>
<accession>A0A7I9XXY9</accession>
<dbReference type="AlphaFoldDB" id="A0A7I9XXY9"/>
<dbReference type="EMBL" id="BLKW01000003">
    <property type="protein sequence ID" value="GFG74662.1"/>
    <property type="molecule type" value="Genomic_DNA"/>
</dbReference>
<comment type="caution">
    <text evidence="1">The sequence shown here is derived from an EMBL/GenBank/DDBJ whole genome shotgun (WGS) entry which is preliminary data.</text>
</comment>
<proteinExistence type="predicted"/>
<evidence type="ECO:0000313" key="2">
    <source>
        <dbReference type="Proteomes" id="UP000465361"/>
    </source>
</evidence>